<protein>
    <recommendedName>
        <fullName evidence="3">F-box domain-containing protein</fullName>
    </recommendedName>
</protein>
<dbReference type="Gene3D" id="1.20.1280.50">
    <property type="match status" value="1"/>
</dbReference>
<evidence type="ECO:0000313" key="1">
    <source>
        <dbReference type="EMBL" id="KAJ7202877.1"/>
    </source>
</evidence>
<evidence type="ECO:0000313" key="2">
    <source>
        <dbReference type="Proteomes" id="UP001219525"/>
    </source>
</evidence>
<comment type="caution">
    <text evidence="1">The sequence shown here is derived from an EMBL/GenBank/DDBJ whole genome shotgun (WGS) entry which is preliminary data.</text>
</comment>
<reference evidence="1" key="1">
    <citation type="submission" date="2023-03" db="EMBL/GenBank/DDBJ databases">
        <title>Massive genome expansion in bonnet fungi (Mycena s.s.) driven by repeated elements and novel gene families across ecological guilds.</title>
        <authorList>
            <consortium name="Lawrence Berkeley National Laboratory"/>
            <person name="Harder C.B."/>
            <person name="Miyauchi S."/>
            <person name="Viragh M."/>
            <person name="Kuo A."/>
            <person name="Thoen E."/>
            <person name="Andreopoulos B."/>
            <person name="Lu D."/>
            <person name="Skrede I."/>
            <person name="Drula E."/>
            <person name="Henrissat B."/>
            <person name="Morin E."/>
            <person name="Kohler A."/>
            <person name="Barry K."/>
            <person name="LaButti K."/>
            <person name="Morin E."/>
            <person name="Salamov A."/>
            <person name="Lipzen A."/>
            <person name="Mereny Z."/>
            <person name="Hegedus B."/>
            <person name="Baldrian P."/>
            <person name="Stursova M."/>
            <person name="Weitz H."/>
            <person name="Taylor A."/>
            <person name="Grigoriev I.V."/>
            <person name="Nagy L.G."/>
            <person name="Martin F."/>
            <person name="Kauserud H."/>
        </authorList>
    </citation>
    <scope>NUCLEOTIDE SEQUENCE</scope>
    <source>
        <strain evidence="1">9144</strain>
    </source>
</reference>
<dbReference type="AlphaFoldDB" id="A0AAD6V8P3"/>
<dbReference type="EMBL" id="JARJCW010000053">
    <property type="protein sequence ID" value="KAJ7202877.1"/>
    <property type="molecule type" value="Genomic_DNA"/>
</dbReference>
<name>A0AAD6V8P3_9AGAR</name>
<organism evidence="1 2">
    <name type="scientific">Mycena pura</name>
    <dbReference type="NCBI Taxonomy" id="153505"/>
    <lineage>
        <taxon>Eukaryota</taxon>
        <taxon>Fungi</taxon>
        <taxon>Dikarya</taxon>
        <taxon>Basidiomycota</taxon>
        <taxon>Agaricomycotina</taxon>
        <taxon>Agaricomycetes</taxon>
        <taxon>Agaricomycetidae</taxon>
        <taxon>Agaricales</taxon>
        <taxon>Marasmiineae</taxon>
        <taxon>Mycenaceae</taxon>
        <taxon>Mycena</taxon>
    </lineage>
</organism>
<gene>
    <name evidence="1" type="ORF">GGX14DRAFT_653358</name>
</gene>
<accession>A0AAD6V8P3</accession>
<keyword evidence="2" id="KW-1185">Reference proteome</keyword>
<dbReference type="Proteomes" id="UP001219525">
    <property type="component" value="Unassembled WGS sequence"/>
</dbReference>
<evidence type="ECO:0008006" key="3">
    <source>
        <dbReference type="Google" id="ProtNLM"/>
    </source>
</evidence>
<proteinExistence type="predicted"/>
<sequence length="488" mass="54837">MSGTPDNNELFAVQQRLEDADAELAGTLAHLERLKIRRHDDLVLLNQLASPFLRLPPELICDIFICCLPPPRTLPSPRDAPLLLGQVCHQWRNIALSFPVLWSSICLAAVFAASHGNGLLALLDTWLERSGNSHLSLSIVLGSSENHRRSDLNQIMYETGRSSLFRKVRHSSYRWRELEVVRRLEDLPAIFQRDDPWHLPQLVKLTLLLSQGTRPQETSPGTLSNFTEAPALREVHLQGFSPRTLLLPWWQLTIIHTENLLPLEVLETLAQSTSLIDATFSLWPTQFFRLPSDLPVGRPSRLKSLSLFGEMITPILDFLYLPPFQCFSISFGPHNDLSHLIGFLLGHQLTTVSIDVRAVLPLNDLASLLLSLPHVETLSFGAHNGLMNGVLPHALCTNADLLPALRRLTVYERVDRYNEPPLDAAVVVNMLRARWATGLKSLCLVSTHVFREVHPGFFELAKEGMDIELRSHGSGPFLVVYFNTAQVH</sequence>